<keyword evidence="4 5" id="KW-0472">Membrane</keyword>
<protein>
    <submittedName>
        <fullName evidence="7">RDD family protein</fullName>
    </submittedName>
</protein>
<feature type="transmembrane region" description="Helical" evidence="5">
    <location>
        <begin position="55"/>
        <end position="78"/>
    </location>
</feature>
<gene>
    <name evidence="7" type="ORF">SY89_01582</name>
</gene>
<dbReference type="PANTHER" id="PTHR38480:SF1">
    <property type="entry name" value="SLR0254 PROTEIN"/>
    <property type="match status" value="1"/>
</dbReference>
<keyword evidence="3 5" id="KW-1133">Transmembrane helix</keyword>
<feature type="domain" description="RDD" evidence="6">
    <location>
        <begin position="15"/>
        <end position="146"/>
    </location>
</feature>
<dbReference type="EMBL" id="LGUC01000001">
    <property type="protein sequence ID" value="KPN30842.1"/>
    <property type="molecule type" value="Genomic_DNA"/>
</dbReference>
<evidence type="ECO:0000256" key="4">
    <source>
        <dbReference type="ARBA" id="ARBA00023136"/>
    </source>
</evidence>
<comment type="caution">
    <text evidence="7">The sequence shown here is derived from an EMBL/GenBank/DDBJ whole genome shotgun (WGS) entry which is preliminary data.</text>
</comment>
<dbReference type="InterPro" id="IPR010432">
    <property type="entry name" value="RDD"/>
</dbReference>
<proteinExistence type="predicted"/>
<dbReference type="PANTHER" id="PTHR38480">
    <property type="entry name" value="SLR0254 PROTEIN"/>
    <property type="match status" value="1"/>
</dbReference>
<keyword evidence="8" id="KW-1185">Reference proteome</keyword>
<dbReference type="STRING" id="699431.SY89_01582"/>
<reference evidence="8" key="1">
    <citation type="submission" date="2013-11" db="EMBL/GenBank/DDBJ databases">
        <authorList>
            <person name="Hoang H.T."/>
            <person name="Killian M.L."/>
            <person name="Madson D.M."/>
            <person name="Arruda P.H.E."/>
            <person name="Sun D."/>
            <person name="Schwartz K.J."/>
            <person name="Yoon K."/>
        </authorList>
    </citation>
    <scope>NUCLEOTIDE SEQUENCE [LARGE SCALE GENOMIC DNA]</scope>
    <source>
        <strain evidence="8">CDK2</strain>
    </source>
</reference>
<evidence type="ECO:0000259" key="6">
    <source>
        <dbReference type="Pfam" id="PF06271"/>
    </source>
</evidence>
<evidence type="ECO:0000313" key="8">
    <source>
        <dbReference type="Proteomes" id="UP000050535"/>
    </source>
</evidence>
<accession>A0A0P7HVG1</accession>
<evidence type="ECO:0000256" key="2">
    <source>
        <dbReference type="ARBA" id="ARBA00022692"/>
    </source>
</evidence>
<dbReference type="GO" id="GO:0016020">
    <property type="term" value="C:membrane"/>
    <property type="evidence" value="ECO:0007669"/>
    <property type="project" value="UniProtKB-SubCell"/>
</dbReference>
<organism evidence="7 8">
    <name type="scientific">Halolamina pelagica</name>
    <dbReference type="NCBI Taxonomy" id="699431"/>
    <lineage>
        <taxon>Archaea</taxon>
        <taxon>Methanobacteriati</taxon>
        <taxon>Methanobacteriota</taxon>
        <taxon>Stenosarchaea group</taxon>
        <taxon>Halobacteria</taxon>
        <taxon>Halobacteriales</taxon>
        <taxon>Haloferacaceae</taxon>
    </lineage>
</organism>
<keyword evidence="2 5" id="KW-0812">Transmembrane</keyword>
<sequence>MTRPAPRLGTESKTFGQRVGAFLLDTLLVGAVFGVVSGLVAAFTFVFVADPTGPVAVEFAVLVLQSFTVVAGLGYFVLTEGKYGQTLGKRAVGLVVVTEDGDEIDYWDALVRNLLRVADALPAFFLLGAALIVVTERGQRVGDLAGGTVVVETK</sequence>
<evidence type="ECO:0000256" key="3">
    <source>
        <dbReference type="ARBA" id="ARBA00022989"/>
    </source>
</evidence>
<evidence type="ECO:0000256" key="5">
    <source>
        <dbReference type="SAM" id="Phobius"/>
    </source>
</evidence>
<dbReference type="RefSeq" id="WP_054583674.1">
    <property type="nucleotide sequence ID" value="NZ_LGUC01000001.1"/>
</dbReference>
<dbReference type="Pfam" id="PF06271">
    <property type="entry name" value="RDD"/>
    <property type="match status" value="1"/>
</dbReference>
<dbReference type="Proteomes" id="UP000050535">
    <property type="component" value="Unassembled WGS sequence"/>
</dbReference>
<evidence type="ECO:0000313" key="7">
    <source>
        <dbReference type="EMBL" id="KPN30842.1"/>
    </source>
</evidence>
<comment type="subcellular location">
    <subcellularLocation>
        <location evidence="1">Membrane</location>
        <topology evidence="1">Multi-pass membrane protein</topology>
    </subcellularLocation>
</comment>
<evidence type="ECO:0000256" key="1">
    <source>
        <dbReference type="ARBA" id="ARBA00004141"/>
    </source>
</evidence>
<dbReference type="OrthoDB" id="288430at2157"/>
<name>A0A0P7HVG1_9EURY</name>
<dbReference type="AlphaFoldDB" id="A0A0P7HVG1"/>
<feature type="transmembrane region" description="Helical" evidence="5">
    <location>
        <begin position="21"/>
        <end position="49"/>
    </location>
</feature>